<keyword evidence="4" id="KW-0732">Signal</keyword>
<keyword evidence="7" id="KW-0812">Transmembrane</keyword>
<dbReference type="UniPathway" id="UPA00286"/>
<keyword evidence="3" id="KW-0808">Transferase</keyword>
<gene>
    <name evidence="9" type="ORF">HMPREF0220_2098</name>
</gene>
<organism evidence="9 10">
    <name type="scientific">Clostridioides difficile NAP08</name>
    <dbReference type="NCBI Taxonomy" id="525259"/>
    <lineage>
        <taxon>Bacteria</taxon>
        <taxon>Bacillati</taxon>
        <taxon>Bacillota</taxon>
        <taxon>Clostridia</taxon>
        <taxon>Peptostreptococcales</taxon>
        <taxon>Peptostreptococcaceae</taxon>
        <taxon>Clostridioides</taxon>
    </lineage>
</organism>
<evidence type="ECO:0000256" key="2">
    <source>
        <dbReference type="ARBA" id="ARBA00005182"/>
    </source>
</evidence>
<evidence type="ECO:0000256" key="3">
    <source>
        <dbReference type="ARBA" id="ARBA00022679"/>
    </source>
</evidence>
<keyword evidence="5" id="KW-0574">Periplasm</keyword>
<dbReference type="HOGENOM" id="CLU_031022_0_0_9"/>
<keyword evidence="6" id="KW-0016">Alginate biosynthesis</keyword>
<evidence type="ECO:0000259" key="8">
    <source>
        <dbReference type="Pfam" id="PF16822"/>
    </source>
</evidence>
<evidence type="ECO:0000313" key="10">
    <source>
        <dbReference type="Proteomes" id="UP000003227"/>
    </source>
</evidence>
<dbReference type="AlphaFoldDB" id="D5Q5B6"/>
<comment type="caution">
    <text evidence="9">The sequence shown here is derived from an EMBL/GenBank/DDBJ whole genome shotgun (WGS) entry which is preliminary data.</text>
</comment>
<evidence type="ECO:0000256" key="5">
    <source>
        <dbReference type="ARBA" id="ARBA00022764"/>
    </source>
</evidence>
<keyword evidence="7" id="KW-0472">Membrane</keyword>
<evidence type="ECO:0000313" key="9">
    <source>
        <dbReference type="EMBL" id="EFH06971.1"/>
    </source>
</evidence>
<reference evidence="9 10" key="1">
    <citation type="submission" date="2010-05" db="EMBL/GenBank/DDBJ databases">
        <authorList>
            <person name="Qin X."/>
            <person name="Bachman B."/>
            <person name="Battles P."/>
            <person name="Bell A."/>
            <person name="Bess C."/>
            <person name="Bickham C."/>
            <person name="Chaboub L."/>
            <person name="Chen D."/>
            <person name="Coyle M."/>
            <person name="Deiros D.R."/>
            <person name="Dinh H."/>
            <person name="Forbes L."/>
            <person name="Fowler G."/>
            <person name="Francisco L."/>
            <person name="Fu Q."/>
            <person name="Gubbala S."/>
            <person name="Hale W."/>
            <person name="Han Y."/>
            <person name="Hemphill L."/>
            <person name="Highlander S.K."/>
            <person name="Hirani K."/>
            <person name="Hogues M."/>
            <person name="Jackson L."/>
            <person name="Jakkamsetti A."/>
            <person name="Javaid M."/>
            <person name="Jiang H."/>
            <person name="Korchina V."/>
            <person name="Kovar C."/>
            <person name="Lara F."/>
            <person name="Lee S."/>
            <person name="Mata R."/>
            <person name="Mathew T."/>
            <person name="Moen C."/>
            <person name="Morales K."/>
            <person name="Munidasa M."/>
            <person name="Nazareth L."/>
            <person name="Ngo R."/>
            <person name="Nguyen L."/>
            <person name="Okwuonu G."/>
            <person name="Ongeri F."/>
            <person name="Patil S."/>
            <person name="Petrosino J."/>
            <person name="Pham C."/>
            <person name="Pham P."/>
            <person name="Pu L.-L."/>
            <person name="Puazo M."/>
            <person name="Raj R."/>
            <person name="Reid J."/>
            <person name="Rouhana J."/>
            <person name="Saada N."/>
            <person name="Shang Y."/>
            <person name="Simmons D."/>
            <person name="Thornton R."/>
            <person name="Warren J."/>
            <person name="Weissenberger G."/>
            <person name="Zhang J."/>
            <person name="Zhang L."/>
            <person name="Zhou C."/>
            <person name="Zhu D."/>
            <person name="Muzny D."/>
            <person name="Worley K."/>
            <person name="Gibbs R."/>
        </authorList>
    </citation>
    <scope>NUCLEOTIDE SEQUENCE [LARGE SCALE GENOMIC DNA]</scope>
    <source>
        <strain evidence="9 10">NAP08</strain>
    </source>
</reference>
<dbReference type="GO" id="GO:0042597">
    <property type="term" value="C:periplasmic space"/>
    <property type="evidence" value="ECO:0007669"/>
    <property type="project" value="UniProtKB-SubCell"/>
</dbReference>
<evidence type="ECO:0000256" key="1">
    <source>
        <dbReference type="ARBA" id="ARBA00004418"/>
    </source>
</evidence>
<evidence type="ECO:0000256" key="4">
    <source>
        <dbReference type="ARBA" id="ARBA00022729"/>
    </source>
</evidence>
<comment type="subcellular location">
    <subcellularLocation>
        <location evidence="1">Periplasm</location>
    </subcellularLocation>
</comment>
<keyword evidence="7" id="KW-1133">Transmembrane helix</keyword>
<comment type="pathway">
    <text evidence="2">Glycan biosynthesis; alginate biosynthesis.</text>
</comment>
<dbReference type="EMBL" id="ADNX01000050">
    <property type="protein sequence ID" value="EFH06971.1"/>
    <property type="molecule type" value="Genomic_DNA"/>
</dbReference>
<sequence>MGGINMSKKKPRIVAISFLIIVFGFFILNFTLPKKKLSITENRNLAKFPTVENLKKGDFIAKFEEYFNDHFAFRDRMISINTKAQASLNKTKVGNYYLGKDNWILGMFPEILDQKQLSRYEKSINYLSNLSKDMGKNVYFTMMPHKTNMLKHLYPKYVDNMDNIDINLKNFKNRLNPDLIKYIDMDEYFLSNYSDKERENLYFKTDHHWTGYGAFEGFKMMASNMDLGLSKQDLDKHFSSYKKSIITDKKFIGSYNQNIDMLIKENEYVVYMTKDNQDYSFDINGEEKEEKEVYATERDNKEWDYGGAYIRGAKTNILTIKNPKALVNKKILIFRDSYQAPTTLLFADMFKEVEIADPRNINSIYKTYKEIIEESNADIVMFMYNSSGFDSMIDSMIDKGIK</sequence>
<dbReference type="GO" id="GO:0042121">
    <property type="term" value="P:alginic acid biosynthetic process"/>
    <property type="evidence" value="ECO:0007669"/>
    <property type="project" value="UniProtKB-UniPathway"/>
</dbReference>
<feature type="domain" description="AlgX/AlgJ SGNH hydrolase-like" evidence="8">
    <location>
        <begin position="98"/>
        <end position="236"/>
    </location>
</feature>
<dbReference type="Pfam" id="PF16822">
    <property type="entry name" value="ALGX"/>
    <property type="match status" value="1"/>
</dbReference>
<evidence type="ECO:0000256" key="7">
    <source>
        <dbReference type="SAM" id="Phobius"/>
    </source>
</evidence>
<accession>D5Q5B6</accession>
<protein>
    <recommendedName>
        <fullName evidence="8">AlgX/AlgJ SGNH hydrolase-like domain-containing protein</fullName>
    </recommendedName>
</protein>
<feature type="transmembrane region" description="Helical" evidence="7">
    <location>
        <begin position="12"/>
        <end position="32"/>
    </location>
</feature>
<evidence type="ECO:0000256" key="6">
    <source>
        <dbReference type="ARBA" id="ARBA00022841"/>
    </source>
</evidence>
<dbReference type="InterPro" id="IPR031811">
    <property type="entry name" value="ALGX/ALGJ_SGNH-like"/>
</dbReference>
<proteinExistence type="predicted"/>
<dbReference type="GO" id="GO:0016740">
    <property type="term" value="F:transferase activity"/>
    <property type="evidence" value="ECO:0007669"/>
    <property type="project" value="UniProtKB-KW"/>
</dbReference>
<dbReference type="Proteomes" id="UP000003227">
    <property type="component" value="Unassembled WGS sequence"/>
</dbReference>
<name>D5Q5B6_CLODI</name>